<evidence type="ECO:0000256" key="1">
    <source>
        <dbReference type="SAM" id="MobiDB-lite"/>
    </source>
</evidence>
<evidence type="ECO:0000313" key="4">
    <source>
        <dbReference type="Proteomes" id="UP000027466"/>
    </source>
</evidence>
<reference evidence="3 4" key="1">
    <citation type="submission" date="2014-03" db="EMBL/GenBank/DDBJ databases">
        <title>Draft Genome Sequences of Four Burkholderia Strains.</title>
        <authorList>
            <person name="Liu X.Y."/>
            <person name="Li C.X."/>
            <person name="Xu J.H."/>
        </authorList>
    </citation>
    <scope>NUCLEOTIDE SEQUENCE [LARGE SCALE GENOMIC DNA]</scope>
    <source>
        <strain evidence="3 4">DSM 50014</strain>
    </source>
</reference>
<proteinExistence type="predicted"/>
<evidence type="ECO:0000259" key="2">
    <source>
        <dbReference type="Pfam" id="PF16998"/>
    </source>
</evidence>
<sequence>MSMTSRAVTRGFAGLIAGVVLVAWGSPSWAHNLSFLNDTPLTYMKKEDRQALNSAAQVALNTKQDGESLDWSNAGTGNPVSIKGTVTPRDTTKHGDVTCRHVTLVANAKGQSQSWTPNVCRTGSGEWKIQKK</sequence>
<protein>
    <recommendedName>
        <fullName evidence="2">Surface antigen domain-containing protein</fullName>
    </recommendedName>
</protein>
<dbReference type="Pfam" id="PF16998">
    <property type="entry name" value="17kDa_Anti_2"/>
    <property type="match status" value="1"/>
</dbReference>
<name>A0A069PMC5_9BURK</name>
<evidence type="ECO:0000313" key="3">
    <source>
        <dbReference type="EMBL" id="KDR41745.1"/>
    </source>
</evidence>
<dbReference type="RefSeq" id="WP_035936682.1">
    <property type="nucleotide sequence ID" value="NZ_CADFFX010000005.1"/>
</dbReference>
<dbReference type="STRING" id="60547.GCA_000751215_04954"/>
<dbReference type="AlphaFoldDB" id="A0A069PMC5"/>
<gene>
    <name evidence="3" type="ORF">BG61_15840</name>
</gene>
<feature type="compositionally biased region" description="Polar residues" evidence="1">
    <location>
        <begin position="70"/>
        <end position="79"/>
    </location>
</feature>
<keyword evidence="4" id="KW-1185">Reference proteome</keyword>
<comment type="caution">
    <text evidence="3">The sequence shown here is derived from an EMBL/GenBank/DDBJ whole genome shotgun (WGS) entry which is preliminary data.</text>
</comment>
<accession>A0A069PMC5</accession>
<dbReference type="EMBL" id="JFHC01000024">
    <property type="protein sequence ID" value="KDR41745.1"/>
    <property type="molecule type" value="Genomic_DNA"/>
</dbReference>
<feature type="region of interest" description="Disordered" evidence="1">
    <location>
        <begin position="66"/>
        <end position="94"/>
    </location>
</feature>
<dbReference type="InterPro" id="IPR032635">
    <property type="entry name" value="Anti_2"/>
</dbReference>
<organism evidence="3 4">
    <name type="scientific">Caballeronia glathei</name>
    <dbReference type="NCBI Taxonomy" id="60547"/>
    <lineage>
        <taxon>Bacteria</taxon>
        <taxon>Pseudomonadati</taxon>
        <taxon>Pseudomonadota</taxon>
        <taxon>Betaproteobacteria</taxon>
        <taxon>Burkholderiales</taxon>
        <taxon>Burkholderiaceae</taxon>
        <taxon>Caballeronia</taxon>
    </lineage>
</organism>
<dbReference type="Proteomes" id="UP000027466">
    <property type="component" value="Unassembled WGS sequence"/>
</dbReference>
<feature type="domain" description="Surface antigen" evidence="2">
    <location>
        <begin position="43"/>
        <end position="130"/>
    </location>
</feature>